<organism evidence="1 2">
    <name type="scientific">Neurospora hispaniola</name>
    <dbReference type="NCBI Taxonomy" id="588809"/>
    <lineage>
        <taxon>Eukaryota</taxon>
        <taxon>Fungi</taxon>
        <taxon>Dikarya</taxon>
        <taxon>Ascomycota</taxon>
        <taxon>Pezizomycotina</taxon>
        <taxon>Sordariomycetes</taxon>
        <taxon>Sordariomycetidae</taxon>
        <taxon>Sordariales</taxon>
        <taxon>Sordariaceae</taxon>
        <taxon>Neurospora</taxon>
    </lineage>
</organism>
<keyword evidence="2" id="KW-1185">Reference proteome</keyword>
<gene>
    <name evidence="1" type="ORF">B0T23DRAFT_140429</name>
</gene>
<reference evidence="1 2" key="1">
    <citation type="journal article" date="2023" name="Mol. Phylogenet. Evol.">
        <title>Genome-scale phylogeny and comparative genomics of the fungal order Sordariales.</title>
        <authorList>
            <person name="Hensen N."/>
            <person name="Bonometti L."/>
            <person name="Westerberg I."/>
            <person name="Brannstrom I.O."/>
            <person name="Guillou S."/>
            <person name="Cros-Aarteil S."/>
            <person name="Calhoun S."/>
            <person name="Haridas S."/>
            <person name="Kuo A."/>
            <person name="Mondo S."/>
            <person name="Pangilinan J."/>
            <person name="Riley R."/>
            <person name="LaButti K."/>
            <person name="Andreopoulos B."/>
            <person name="Lipzen A."/>
            <person name="Chen C."/>
            <person name="Yan M."/>
            <person name="Daum C."/>
            <person name="Ng V."/>
            <person name="Clum A."/>
            <person name="Steindorff A."/>
            <person name="Ohm R.A."/>
            <person name="Martin F."/>
            <person name="Silar P."/>
            <person name="Natvig D.O."/>
            <person name="Lalanne C."/>
            <person name="Gautier V."/>
            <person name="Ament-Velasquez S.L."/>
            <person name="Kruys A."/>
            <person name="Hutchinson M.I."/>
            <person name="Powell A.J."/>
            <person name="Barry K."/>
            <person name="Miller A.N."/>
            <person name="Grigoriev I.V."/>
            <person name="Debuchy R."/>
            <person name="Gladieux P."/>
            <person name="Hiltunen Thoren M."/>
            <person name="Johannesson H."/>
        </authorList>
    </citation>
    <scope>NUCLEOTIDE SEQUENCE [LARGE SCALE GENOMIC DNA]</scope>
    <source>
        <strain evidence="1 2">FGSC 10403</strain>
    </source>
</reference>
<dbReference type="Proteomes" id="UP001285908">
    <property type="component" value="Unassembled WGS sequence"/>
</dbReference>
<sequence length="105" mass="11543">MGKFNPWIRSSNTQCSRSFGYGGPCKIPDKGVLLLLATAVCSSSRSLSSAACPLFIDVEIHQFPRVPQVEILAGKTPEWIKSGLCSTVKEMHSPLSPHQLHFYKP</sequence>
<evidence type="ECO:0000313" key="1">
    <source>
        <dbReference type="EMBL" id="KAK3492375.1"/>
    </source>
</evidence>
<name>A0AAJ0I7M5_9PEZI</name>
<dbReference type="AlphaFoldDB" id="A0AAJ0I7M5"/>
<proteinExistence type="predicted"/>
<dbReference type="RefSeq" id="XP_062692833.1">
    <property type="nucleotide sequence ID" value="XM_062832345.1"/>
</dbReference>
<evidence type="ECO:0000313" key="2">
    <source>
        <dbReference type="Proteomes" id="UP001285908"/>
    </source>
</evidence>
<accession>A0AAJ0I7M5</accession>
<dbReference type="EMBL" id="JAULSX010000004">
    <property type="protein sequence ID" value="KAK3492375.1"/>
    <property type="molecule type" value="Genomic_DNA"/>
</dbReference>
<protein>
    <submittedName>
        <fullName evidence="1">Uncharacterized protein</fullName>
    </submittedName>
</protein>
<comment type="caution">
    <text evidence="1">The sequence shown here is derived from an EMBL/GenBank/DDBJ whole genome shotgun (WGS) entry which is preliminary data.</text>
</comment>
<dbReference type="GeneID" id="87869967"/>